<dbReference type="SUPFAM" id="SSF52172">
    <property type="entry name" value="CheY-like"/>
    <property type="match status" value="1"/>
</dbReference>
<evidence type="ECO:0000313" key="9">
    <source>
        <dbReference type="Proteomes" id="UP000672934"/>
    </source>
</evidence>
<feature type="modified residue" description="4-aspartylphosphate" evidence="5">
    <location>
        <position position="85"/>
    </location>
</feature>
<gene>
    <name evidence="8" type="primary">nreC_1</name>
    <name evidence="8" type="ORF">LMG31506_01016</name>
</gene>
<evidence type="ECO:0000256" key="5">
    <source>
        <dbReference type="PROSITE-ProRule" id="PRU00169"/>
    </source>
</evidence>
<evidence type="ECO:0000256" key="1">
    <source>
        <dbReference type="ARBA" id="ARBA00022553"/>
    </source>
</evidence>
<dbReference type="Proteomes" id="UP000672934">
    <property type="component" value="Unassembled WGS sequence"/>
</dbReference>
<dbReference type="AlphaFoldDB" id="A0A916IS87"/>
<keyword evidence="1 5" id="KW-0597">Phosphoprotein</keyword>
<dbReference type="PANTHER" id="PTHR43214">
    <property type="entry name" value="TWO-COMPONENT RESPONSE REGULATOR"/>
    <property type="match status" value="1"/>
</dbReference>
<dbReference type="SUPFAM" id="SSF46894">
    <property type="entry name" value="C-terminal effector domain of the bipartite response regulators"/>
    <property type="match status" value="1"/>
</dbReference>
<reference evidence="8" key="1">
    <citation type="submission" date="2021-03" db="EMBL/GenBank/DDBJ databases">
        <authorList>
            <person name="Peeters C."/>
        </authorList>
    </citation>
    <scope>NUCLEOTIDE SEQUENCE</scope>
    <source>
        <strain evidence="8">LMG 31506</strain>
    </source>
</reference>
<dbReference type="InterPro" id="IPR039420">
    <property type="entry name" value="WalR-like"/>
</dbReference>
<dbReference type="RefSeq" id="WP_268914526.1">
    <property type="nucleotide sequence ID" value="NZ_CAJPUY010000003.1"/>
</dbReference>
<dbReference type="CDD" id="cd17535">
    <property type="entry name" value="REC_NarL-like"/>
    <property type="match status" value="1"/>
</dbReference>
<protein>
    <submittedName>
        <fullName evidence="8">Oxygen regulatory protein NreC</fullName>
    </submittedName>
</protein>
<keyword evidence="2" id="KW-0805">Transcription regulation</keyword>
<dbReference type="InterPro" id="IPR016032">
    <property type="entry name" value="Sig_transdc_resp-reg_C-effctor"/>
</dbReference>
<feature type="domain" description="Response regulatory" evidence="7">
    <location>
        <begin position="32"/>
        <end position="150"/>
    </location>
</feature>
<keyword evidence="9" id="KW-1185">Reference proteome</keyword>
<evidence type="ECO:0000313" key="8">
    <source>
        <dbReference type="EMBL" id="CAG2132376.1"/>
    </source>
</evidence>
<dbReference type="InterPro" id="IPR058245">
    <property type="entry name" value="NreC/VraR/RcsB-like_REC"/>
</dbReference>
<dbReference type="InterPro" id="IPR001789">
    <property type="entry name" value="Sig_transdc_resp-reg_receiver"/>
</dbReference>
<dbReference type="Pfam" id="PF00196">
    <property type="entry name" value="GerE"/>
    <property type="match status" value="1"/>
</dbReference>
<dbReference type="GO" id="GO:0006355">
    <property type="term" value="P:regulation of DNA-templated transcription"/>
    <property type="evidence" value="ECO:0007669"/>
    <property type="project" value="InterPro"/>
</dbReference>
<proteinExistence type="predicted"/>
<dbReference type="PROSITE" id="PS50043">
    <property type="entry name" value="HTH_LUXR_2"/>
    <property type="match status" value="1"/>
</dbReference>
<feature type="domain" description="HTH luxR-type" evidence="6">
    <location>
        <begin position="170"/>
        <end position="235"/>
    </location>
</feature>
<dbReference type="Pfam" id="PF00072">
    <property type="entry name" value="Response_reg"/>
    <property type="match status" value="1"/>
</dbReference>
<sequence length="242" mass="25564">MTQIPEPTEPTAPAALAELAGHPGHAADTPARVLLIDDHALVRDGMRMHLALQPGLRVVGEADGGEAALAWLDRAGERPDLVITDIGMRGMGGIALTAALHEQYPEIAVLVVSMHDNLEYARQAVRAGARGYVLKDAPADELMAAIQAVLAGRVFYSARIARGMAEQMPAAGPLDALTPRERDILGCIGRGMANKEIAAQLGVSVRTVETHRLNLKRKLGIEGRAGLVKYAVEQLGGEGEPG</sequence>
<comment type="caution">
    <text evidence="8">The sequence shown here is derived from an EMBL/GenBank/DDBJ whole genome shotgun (WGS) entry which is preliminary data.</text>
</comment>
<evidence type="ECO:0000256" key="4">
    <source>
        <dbReference type="ARBA" id="ARBA00023163"/>
    </source>
</evidence>
<keyword evidence="4" id="KW-0804">Transcription</keyword>
<dbReference type="GO" id="GO:0000160">
    <property type="term" value="P:phosphorelay signal transduction system"/>
    <property type="evidence" value="ECO:0007669"/>
    <property type="project" value="InterPro"/>
</dbReference>
<evidence type="ECO:0000259" key="6">
    <source>
        <dbReference type="PROSITE" id="PS50043"/>
    </source>
</evidence>
<dbReference type="EMBL" id="CAJPUY010000003">
    <property type="protein sequence ID" value="CAG2132376.1"/>
    <property type="molecule type" value="Genomic_DNA"/>
</dbReference>
<accession>A0A916IS87</accession>
<dbReference type="SMART" id="SM00421">
    <property type="entry name" value="HTH_LUXR"/>
    <property type="match status" value="1"/>
</dbReference>
<dbReference type="PRINTS" id="PR00038">
    <property type="entry name" value="HTHLUXR"/>
</dbReference>
<dbReference type="PROSITE" id="PS00622">
    <property type="entry name" value="HTH_LUXR_1"/>
    <property type="match status" value="1"/>
</dbReference>
<evidence type="ECO:0000256" key="3">
    <source>
        <dbReference type="ARBA" id="ARBA00023125"/>
    </source>
</evidence>
<keyword evidence="3" id="KW-0238">DNA-binding</keyword>
<dbReference type="PANTHER" id="PTHR43214:SF41">
    <property type="entry name" value="NITRATE_NITRITE RESPONSE REGULATOR PROTEIN NARP"/>
    <property type="match status" value="1"/>
</dbReference>
<dbReference type="InterPro" id="IPR000792">
    <property type="entry name" value="Tscrpt_reg_LuxR_C"/>
</dbReference>
<dbReference type="GO" id="GO:0003677">
    <property type="term" value="F:DNA binding"/>
    <property type="evidence" value="ECO:0007669"/>
    <property type="project" value="UniProtKB-KW"/>
</dbReference>
<evidence type="ECO:0000259" key="7">
    <source>
        <dbReference type="PROSITE" id="PS50110"/>
    </source>
</evidence>
<dbReference type="Gene3D" id="3.40.50.2300">
    <property type="match status" value="1"/>
</dbReference>
<organism evidence="8 9">
    <name type="scientific">Cupriavidus yeoncheonensis</name>
    <dbReference type="NCBI Taxonomy" id="1462994"/>
    <lineage>
        <taxon>Bacteria</taxon>
        <taxon>Pseudomonadati</taxon>
        <taxon>Pseudomonadota</taxon>
        <taxon>Betaproteobacteria</taxon>
        <taxon>Burkholderiales</taxon>
        <taxon>Burkholderiaceae</taxon>
        <taxon>Cupriavidus</taxon>
    </lineage>
</organism>
<dbReference type="SMART" id="SM00448">
    <property type="entry name" value="REC"/>
    <property type="match status" value="1"/>
</dbReference>
<evidence type="ECO:0000256" key="2">
    <source>
        <dbReference type="ARBA" id="ARBA00023015"/>
    </source>
</evidence>
<dbReference type="PROSITE" id="PS50110">
    <property type="entry name" value="RESPONSE_REGULATORY"/>
    <property type="match status" value="1"/>
</dbReference>
<dbReference type="CDD" id="cd06170">
    <property type="entry name" value="LuxR_C_like"/>
    <property type="match status" value="1"/>
</dbReference>
<dbReference type="InterPro" id="IPR011006">
    <property type="entry name" value="CheY-like_superfamily"/>
</dbReference>
<name>A0A916IS87_9BURK</name>